<evidence type="ECO:0000256" key="1">
    <source>
        <dbReference type="SAM" id="MobiDB-lite"/>
    </source>
</evidence>
<gene>
    <name evidence="3" type="ORF">SAMN05421642_10889</name>
</gene>
<feature type="region of interest" description="Disordered" evidence="1">
    <location>
        <begin position="194"/>
        <end position="282"/>
    </location>
</feature>
<dbReference type="AlphaFoldDB" id="A0A239JAZ8"/>
<reference evidence="4" key="1">
    <citation type="submission" date="2017-06" db="EMBL/GenBank/DDBJ databases">
        <authorList>
            <person name="Varghese N."/>
            <person name="Submissions S."/>
        </authorList>
    </citation>
    <scope>NUCLEOTIDE SEQUENCE [LARGE SCALE GENOMIC DNA]</scope>
    <source>
        <strain evidence="4">JCM 23211</strain>
    </source>
</reference>
<name>A0A239JAZ8_9NOCA</name>
<feature type="compositionally biased region" description="Low complexity" evidence="1">
    <location>
        <begin position="216"/>
        <end position="276"/>
    </location>
</feature>
<keyword evidence="2" id="KW-0472">Membrane</keyword>
<accession>A0A239JAZ8</accession>
<feature type="transmembrane region" description="Helical" evidence="2">
    <location>
        <begin position="137"/>
        <end position="160"/>
    </location>
</feature>
<feature type="compositionally biased region" description="Low complexity" evidence="1">
    <location>
        <begin position="194"/>
        <end position="208"/>
    </location>
</feature>
<evidence type="ECO:0000313" key="4">
    <source>
        <dbReference type="Proteomes" id="UP000198327"/>
    </source>
</evidence>
<evidence type="ECO:0000256" key="2">
    <source>
        <dbReference type="SAM" id="Phobius"/>
    </source>
</evidence>
<sequence>MRIALGVHVSTYEVTASLVDTTMPELGPVASRTVHVAAAPGGIAGAVSTALGFMRVQAVQNDLTVAGAAVVCENSLQREIVADALADTEPEPVLVVDIFDSHLIDAYPPDVAAALLVGQVDIVAPQRAALPKPERRGIWPVAAVAALVLAALGAVTAWAMTSSPAGDRTVPVEVVHPTQVVPSTAIPVEVAIPTPAPEATAPPTTEAPLPLPPAPETVDVIVPEPAVVVPTQTQQPRPTTSVPTTTRTTQPPETGTTTVPSTSVASTTAETSTTSPDETETS</sequence>
<dbReference type="STRING" id="398843.A3K89_17850"/>
<proteinExistence type="predicted"/>
<keyword evidence="2" id="KW-0812">Transmembrane</keyword>
<evidence type="ECO:0000313" key="3">
    <source>
        <dbReference type="EMBL" id="SNT01814.1"/>
    </source>
</evidence>
<dbReference type="OrthoDB" id="4467737at2"/>
<keyword evidence="2" id="KW-1133">Transmembrane helix</keyword>
<keyword evidence="4" id="KW-1185">Reference proteome</keyword>
<organism evidence="3 4">
    <name type="scientific">Rhodococcoides kyotonense</name>
    <dbReference type="NCBI Taxonomy" id="398843"/>
    <lineage>
        <taxon>Bacteria</taxon>
        <taxon>Bacillati</taxon>
        <taxon>Actinomycetota</taxon>
        <taxon>Actinomycetes</taxon>
        <taxon>Mycobacteriales</taxon>
        <taxon>Nocardiaceae</taxon>
        <taxon>Rhodococcoides</taxon>
    </lineage>
</organism>
<dbReference type="EMBL" id="FZOW01000008">
    <property type="protein sequence ID" value="SNT01814.1"/>
    <property type="molecule type" value="Genomic_DNA"/>
</dbReference>
<dbReference type="Proteomes" id="UP000198327">
    <property type="component" value="Unassembled WGS sequence"/>
</dbReference>
<protein>
    <submittedName>
        <fullName evidence="3">Uncharacterized protein</fullName>
    </submittedName>
</protein>